<proteinExistence type="predicted"/>
<accession>A0A819TN93</accession>
<sequence length="99" mass="11269">MQEIPTKLVVMKGLTHVTSIQSYTKVGGFEMPSCTEQIIVQFLYQQELNLTLSKLNDTCNSVDTLIGIDWFYKNPLINQTLHSVFGNSTYNYWGINTSN</sequence>
<name>A0A819TN93_9BILA</name>
<protein>
    <submittedName>
        <fullName evidence="2">Uncharacterized protein</fullName>
    </submittedName>
</protein>
<dbReference type="EMBL" id="CAJNOE010000460">
    <property type="protein sequence ID" value="CAF1226516.1"/>
    <property type="molecule type" value="Genomic_DNA"/>
</dbReference>
<dbReference type="Proteomes" id="UP000663860">
    <property type="component" value="Unassembled WGS sequence"/>
</dbReference>
<reference evidence="2" key="1">
    <citation type="submission" date="2021-02" db="EMBL/GenBank/DDBJ databases">
        <authorList>
            <person name="Nowell W R."/>
        </authorList>
    </citation>
    <scope>NUCLEOTIDE SEQUENCE</scope>
</reference>
<evidence type="ECO:0000313" key="3">
    <source>
        <dbReference type="Proteomes" id="UP000663868"/>
    </source>
</evidence>
<dbReference type="AlphaFoldDB" id="A0A819TN93"/>
<evidence type="ECO:0000313" key="1">
    <source>
        <dbReference type="EMBL" id="CAF1226516.1"/>
    </source>
</evidence>
<dbReference type="EMBL" id="CAJOBB010004236">
    <property type="protein sequence ID" value="CAF4080374.1"/>
    <property type="molecule type" value="Genomic_DNA"/>
</dbReference>
<comment type="caution">
    <text evidence="2">The sequence shown here is derived from an EMBL/GenBank/DDBJ whole genome shotgun (WGS) entry which is preliminary data.</text>
</comment>
<gene>
    <name evidence="1" type="ORF">IZO911_LOCUS30007</name>
    <name evidence="2" type="ORF">KXQ929_LOCUS33311</name>
</gene>
<dbReference type="Proteomes" id="UP000663868">
    <property type="component" value="Unassembled WGS sequence"/>
</dbReference>
<organism evidence="2 3">
    <name type="scientific">Adineta steineri</name>
    <dbReference type="NCBI Taxonomy" id="433720"/>
    <lineage>
        <taxon>Eukaryota</taxon>
        <taxon>Metazoa</taxon>
        <taxon>Spiralia</taxon>
        <taxon>Gnathifera</taxon>
        <taxon>Rotifera</taxon>
        <taxon>Eurotatoria</taxon>
        <taxon>Bdelloidea</taxon>
        <taxon>Adinetida</taxon>
        <taxon>Adinetidae</taxon>
        <taxon>Adineta</taxon>
    </lineage>
</organism>
<evidence type="ECO:0000313" key="2">
    <source>
        <dbReference type="EMBL" id="CAF4080374.1"/>
    </source>
</evidence>